<accession>A0ABR9XTI2</accession>
<dbReference type="EMBL" id="JADGII010000015">
    <property type="protein sequence ID" value="MBF0637274.1"/>
    <property type="molecule type" value="Genomic_DNA"/>
</dbReference>
<reference evidence="4 5" key="1">
    <citation type="journal article" date="2020" name="Microorganisms">
        <title>Simultaneous Genome Sequencing of Prosthecochloris ethylica and Desulfuromonas acetoxidans within a Syntrophic Mixture Reveals Unique Pili and Protein Interactions.</title>
        <authorList>
            <person name="Kyndt J.A."/>
            <person name="Van Beeumen J.J."/>
            <person name="Meyer T.E."/>
        </authorList>
    </citation>
    <scope>NUCLEOTIDE SEQUENCE [LARGE SCALE GENOMIC DNA]</scope>
    <source>
        <strain evidence="4 5">N3</strain>
    </source>
</reference>
<evidence type="ECO:0000313" key="5">
    <source>
        <dbReference type="Proteomes" id="UP000619838"/>
    </source>
</evidence>
<feature type="domain" description="Lipocalin/cytosolic fatty-acid binding" evidence="3">
    <location>
        <begin position="30"/>
        <end position="167"/>
    </location>
</feature>
<dbReference type="InterPro" id="IPR022271">
    <property type="entry name" value="Lipocalin_ApoD"/>
</dbReference>
<dbReference type="PANTHER" id="PTHR10612:SF34">
    <property type="entry name" value="APOLIPOPROTEIN D"/>
    <property type="match status" value="1"/>
</dbReference>
<comment type="caution">
    <text evidence="4">The sequence shown here is derived from an EMBL/GenBank/DDBJ whole genome shotgun (WGS) entry which is preliminary data.</text>
</comment>
<dbReference type="InterPro" id="IPR022272">
    <property type="entry name" value="Lipocalin_CS"/>
</dbReference>
<sequence>MVKRLFFLLPMLLLGCIKVPEGVQVVEDFELDRYLGTWYEVARLENSFEKDFSSVTATYSLDEDGKVKVLNRGYDRDEEEWKETEGKAKFVGDPSRGELKVSFFGPFYSSYNIIDLDRENYSWAMVCGYKKSLFWILSKEPVMDKALLERLLEKAESLGFDMTELVINAPVPGEAG</sequence>
<evidence type="ECO:0000259" key="3">
    <source>
        <dbReference type="Pfam" id="PF08212"/>
    </source>
</evidence>
<dbReference type="Gene3D" id="2.40.128.20">
    <property type="match status" value="1"/>
</dbReference>
<dbReference type="RefSeq" id="WP_175187762.1">
    <property type="nucleotide sequence ID" value="NZ_JABVZQ010000019.1"/>
</dbReference>
<dbReference type="PROSITE" id="PS00213">
    <property type="entry name" value="LIPOCALIN"/>
    <property type="match status" value="1"/>
</dbReference>
<dbReference type="Pfam" id="PF08212">
    <property type="entry name" value="Lipocalin_2"/>
    <property type="match status" value="1"/>
</dbReference>
<dbReference type="InterPro" id="IPR012674">
    <property type="entry name" value="Calycin"/>
</dbReference>
<protein>
    <submittedName>
        <fullName evidence="4">Lipocalin family protein</fullName>
    </submittedName>
</protein>
<comment type="similarity">
    <text evidence="1 2">Belongs to the calycin superfamily. Lipocalin family.</text>
</comment>
<dbReference type="SUPFAM" id="SSF50814">
    <property type="entry name" value="Lipocalins"/>
    <property type="match status" value="1"/>
</dbReference>
<gene>
    <name evidence="4" type="ORF">INT08_08830</name>
</gene>
<organism evidence="4 5">
    <name type="scientific">Prosthecochloris ethylica</name>
    <dbReference type="NCBI Taxonomy" id="2743976"/>
    <lineage>
        <taxon>Bacteria</taxon>
        <taxon>Pseudomonadati</taxon>
        <taxon>Chlorobiota</taxon>
        <taxon>Chlorobiia</taxon>
        <taxon>Chlorobiales</taxon>
        <taxon>Chlorobiaceae</taxon>
        <taxon>Prosthecochloris</taxon>
    </lineage>
</organism>
<proteinExistence type="inferred from homology"/>
<dbReference type="InterPro" id="IPR047202">
    <property type="entry name" value="Lipocalin_Blc-like_dom"/>
</dbReference>
<dbReference type="CDD" id="cd19438">
    <property type="entry name" value="lipocalin_Blc-like"/>
    <property type="match status" value="1"/>
</dbReference>
<evidence type="ECO:0000256" key="1">
    <source>
        <dbReference type="ARBA" id="ARBA00006889"/>
    </source>
</evidence>
<name>A0ABR9XTI2_9CHLB</name>
<dbReference type="InterPro" id="IPR002446">
    <property type="entry name" value="Lipocalin_bac"/>
</dbReference>
<dbReference type="InterPro" id="IPR000566">
    <property type="entry name" value="Lipocln_cytosolic_FA-bd_dom"/>
</dbReference>
<dbReference type="PIRSF" id="PIRSF036893">
    <property type="entry name" value="Lipocalin_ApoD"/>
    <property type="match status" value="1"/>
</dbReference>
<dbReference type="PANTHER" id="PTHR10612">
    <property type="entry name" value="APOLIPOPROTEIN D"/>
    <property type="match status" value="1"/>
</dbReference>
<evidence type="ECO:0000313" key="4">
    <source>
        <dbReference type="EMBL" id="MBF0637274.1"/>
    </source>
</evidence>
<evidence type="ECO:0000256" key="2">
    <source>
        <dbReference type="PIRNR" id="PIRNR036893"/>
    </source>
</evidence>
<dbReference type="PROSITE" id="PS51257">
    <property type="entry name" value="PROKAR_LIPOPROTEIN"/>
    <property type="match status" value="1"/>
</dbReference>
<keyword evidence="5" id="KW-1185">Reference proteome</keyword>
<dbReference type="Proteomes" id="UP000619838">
    <property type="component" value="Unassembled WGS sequence"/>
</dbReference>
<dbReference type="PRINTS" id="PR01171">
    <property type="entry name" value="BCTLIPOCALIN"/>
</dbReference>